<dbReference type="InterPro" id="IPR036390">
    <property type="entry name" value="WH_DNA-bd_sf"/>
</dbReference>
<feature type="compositionally biased region" description="Basic and acidic residues" evidence="1">
    <location>
        <begin position="358"/>
        <end position="367"/>
    </location>
</feature>
<feature type="region of interest" description="Disordered" evidence="1">
    <location>
        <begin position="319"/>
        <end position="367"/>
    </location>
</feature>
<evidence type="ECO:0000313" key="2">
    <source>
        <dbReference type="EMBL" id="TDD04789.1"/>
    </source>
</evidence>
<reference evidence="2 3" key="1">
    <citation type="submission" date="2019-03" db="EMBL/GenBank/DDBJ databases">
        <title>Draft genome sequences of novel Actinobacteria.</title>
        <authorList>
            <person name="Sahin N."/>
            <person name="Ay H."/>
            <person name="Saygin H."/>
        </authorList>
    </citation>
    <scope>NUCLEOTIDE SEQUENCE [LARGE SCALE GENOMIC DNA]</scope>
    <source>
        <strain evidence="2 3">KC712</strain>
    </source>
</reference>
<accession>A0A4R4VGN8</accession>
<dbReference type="RefSeq" id="WP_132519733.1">
    <property type="nucleotide sequence ID" value="NZ_SMKP01000303.1"/>
</dbReference>
<organism evidence="2 3">
    <name type="scientific">Nonomuraea diastatica</name>
    <dbReference type="NCBI Taxonomy" id="1848329"/>
    <lineage>
        <taxon>Bacteria</taxon>
        <taxon>Bacillati</taxon>
        <taxon>Actinomycetota</taxon>
        <taxon>Actinomycetes</taxon>
        <taxon>Streptosporangiales</taxon>
        <taxon>Streptosporangiaceae</taxon>
        <taxon>Nonomuraea</taxon>
    </lineage>
</organism>
<dbReference type="Proteomes" id="UP000294543">
    <property type="component" value="Unassembled WGS sequence"/>
</dbReference>
<dbReference type="EMBL" id="SMKP01000303">
    <property type="protein sequence ID" value="TDD04789.1"/>
    <property type="molecule type" value="Genomic_DNA"/>
</dbReference>
<comment type="caution">
    <text evidence="2">The sequence shown here is derived from an EMBL/GenBank/DDBJ whole genome shotgun (WGS) entry which is preliminary data.</text>
</comment>
<name>A0A4R4VGN8_9ACTN</name>
<feature type="compositionally biased region" description="Basic and acidic residues" evidence="1">
    <location>
        <begin position="206"/>
        <end position="232"/>
    </location>
</feature>
<dbReference type="AlphaFoldDB" id="A0A4R4VGN8"/>
<dbReference type="OrthoDB" id="3522003at2"/>
<feature type="compositionally biased region" description="Pro residues" evidence="1">
    <location>
        <begin position="340"/>
        <end position="354"/>
    </location>
</feature>
<evidence type="ECO:0000313" key="3">
    <source>
        <dbReference type="Proteomes" id="UP000294543"/>
    </source>
</evidence>
<dbReference type="SUPFAM" id="SSF46785">
    <property type="entry name" value="Winged helix' DNA-binding domain"/>
    <property type="match status" value="1"/>
</dbReference>
<feature type="region of interest" description="Disordered" evidence="1">
    <location>
        <begin position="205"/>
        <end position="247"/>
    </location>
</feature>
<dbReference type="InterPro" id="IPR036388">
    <property type="entry name" value="WH-like_DNA-bd_sf"/>
</dbReference>
<gene>
    <name evidence="2" type="ORF">E1294_49925</name>
</gene>
<keyword evidence="3" id="KW-1185">Reference proteome</keyword>
<proteinExistence type="predicted"/>
<evidence type="ECO:0000256" key="1">
    <source>
        <dbReference type="SAM" id="MobiDB-lite"/>
    </source>
</evidence>
<dbReference type="Gene3D" id="1.10.10.10">
    <property type="entry name" value="Winged helix-like DNA-binding domain superfamily/Winged helix DNA-binding domain"/>
    <property type="match status" value="1"/>
</dbReference>
<sequence>MTNAPITVMRPFDELPAGTVKIPLGLPHGAAWPLVAQIAALSQRRAGCTASIGYMVERLGMHPSTIYAGLAAAGAWIITDTSTSITRRFLAPIPDDAAWARISYRAAAGVGCHNVAGVWTPRRNRSLLLELYCRLRRDEEIGRVRDQSGLAKDLQLTDRTVRSLVATLKSDGWITSHRAGRLIAYRTHDAPLRVLATTSGDCDEAAEGRIDQSDPGHARERSRKLDRNDLGSRGETISETDAAQKSDLEVGLMKHDVSPLAAGEAQHRSGAGDALPRERQTDFTNSHHETAPRVLGAPSVMTAIPLDWQARMTETERERVLTAISGDRQGADDRGDDDPGPSPLDPLVRPPGAPPRGGRVDRGPARL</sequence>
<protein>
    <submittedName>
        <fullName evidence="2">Uncharacterized protein</fullName>
    </submittedName>
</protein>